<reference evidence="10 11" key="1">
    <citation type="submission" date="2017-06" db="EMBL/GenBank/DDBJ databases">
        <authorList>
            <person name="Kim H.J."/>
            <person name="Triplett B.A."/>
        </authorList>
    </citation>
    <scope>NUCLEOTIDE SEQUENCE [LARGE SCALE GENOMIC DNA]</scope>
    <source>
        <strain evidence="10 11">U15</strain>
    </source>
</reference>
<evidence type="ECO:0000313" key="11">
    <source>
        <dbReference type="Proteomes" id="UP000198284"/>
    </source>
</evidence>
<evidence type="ECO:0000256" key="5">
    <source>
        <dbReference type="ARBA" id="ARBA00022679"/>
    </source>
</evidence>
<dbReference type="CDD" id="cd21153">
    <property type="entry name" value="PUA_RlmI"/>
    <property type="match status" value="1"/>
</dbReference>
<dbReference type="Proteomes" id="UP000198284">
    <property type="component" value="Unassembled WGS sequence"/>
</dbReference>
<dbReference type="Gene3D" id="2.30.130.10">
    <property type="entry name" value="PUA domain"/>
    <property type="match status" value="1"/>
</dbReference>
<name>A0A239CFL4_9BURK</name>
<keyword evidence="6" id="KW-0949">S-adenosyl-L-methionine</keyword>
<organism evidence="10 11">
    <name type="scientific">Noviherbaspirillum humi</name>
    <dbReference type="NCBI Taxonomy" id="1688639"/>
    <lineage>
        <taxon>Bacteria</taxon>
        <taxon>Pseudomonadati</taxon>
        <taxon>Pseudomonadota</taxon>
        <taxon>Betaproteobacteria</taxon>
        <taxon>Burkholderiales</taxon>
        <taxon>Oxalobacteraceae</taxon>
        <taxon>Noviherbaspirillum</taxon>
    </lineage>
</organism>
<dbReference type="InterPro" id="IPR041532">
    <property type="entry name" value="RlmI-like_PUA"/>
</dbReference>
<evidence type="ECO:0000256" key="6">
    <source>
        <dbReference type="ARBA" id="ARBA00022691"/>
    </source>
</evidence>
<dbReference type="GO" id="GO:0008168">
    <property type="term" value="F:methyltransferase activity"/>
    <property type="evidence" value="ECO:0007669"/>
    <property type="project" value="UniProtKB-KW"/>
</dbReference>
<dbReference type="Gene3D" id="3.40.50.150">
    <property type="entry name" value="Vaccinia Virus protein VP39"/>
    <property type="match status" value="1"/>
</dbReference>
<evidence type="ECO:0000256" key="2">
    <source>
        <dbReference type="ARBA" id="ARBA00022490"/>
    </source>
</evidence>
<evidence type="ECO:0000256" key="7">
    <source>
        <dbReference type="ARBA" id="ARBA00022884"/>
    </source>
</evidence>
<dbReference type="SMART" id="SM00359">
    <property type="entry name" value="PUA"/>
    <property type="match status" value="1"/>
</dbReference>
<dbReference type="RefSeq" id="WP_089397626.1">
    <property type="nucleotide sequence ID" value="NZ_FZOT01000001.1"/>
</dbReference>
<dbReference type="PANTHER" id="PTHR42873:SF1">
    <property type="entry name" value="S-ADENOSYLMETHIONINE-DEPENDENT METHYLTRANSFERASE DOMAIN-CONTAINING PROTEIN"/>
    <property type="match status" value="1"/>
</dbReference>
<keyword evidence="11" id="KW-1185">Reference proteome</keyword>
<dbReference type="InterPro" id="IPR002478">
    <property type="entry name" value="PUA"/>
</dbReference>
<dbReference type="GO" id="GO:0005737">
    <property type="term" value="C:cytoplasm"/>
    <property type="evidence" value="ECO:0007669"/>
    <property type="project" value="UniProtKB-SubCell"/>
</dbReference>
<evidence type="ECO:0000256" key="8">
    <source>
        <dbReference type="ARBA" id="ARBA00038091"/>
    </source>
</evidence>
<keyword evidence="7" id="KW-0694">RNA-binding</keyword>
<dbReference type="InterPro" id="IPR036974">
    <property type="entry name" value="PUA_sf"/>
</dbReference>
<keyword evidence="2" id="KW-0963">Cytoplasm</keyword>
<evidence type="ECO:0000259" key="9">
    <source>
        <dbReference type="SMART" id="SM00359"/>
    </source>
</evidence>
<evidence type="ECO:0000256" key="4">
    <source>
        <dbReference type="ARBA" id="ARBA00022603"/>
    </source>
</evidence>
<dbReference type="GO" id="GO:0006364">
    <property type="term" value="P:rRNA processing"/>
    <property type="evidence" value="ECO:0007669"/>
    <property type="project" value="UniProtKB-KW"/>
</dbReference>
<comment type="subcellular location">
    <subcellularLocation>
        <location evidence="1">Cytoplasm</location>
    </subcellularLocation>
</comment>
<evidence type="ECO:0000256" key="3">
    <source>
        <dbReference type="ARBA" id="ARBA00022552"/>
    </source>
</evidence>
<dbReference type="InterPro" id="IPR015947">
    <property type="entry name" value="PUA-like_sf"/>
</dbReference>
<sequence>MLTIILKPGREKSLLRRHPWIFSTAIDRIEGKPEEKNKPGATAIVQSASGQFLARAAHSPKSHIRARVWSFDQNEPVDHAMIKRRIRKALAWRQASVRDTDAIRLIFGEADGFPGLVVDWYAGVKGWLVCQFQSAGVEAWKVPIVQALIAETGCQNVYERSDASVREREGMPLVTGVLAGEEPGDETPVTENGVRYAVDIRRGHKTGFYVDQRDNRRLVMEHAKDRDVLNCFCYTGGFSLAALKGGARSVVSIDSSGEALAVGRRNMELNGFDPDRAEWWDADVFKTLRALREQGRSFDLIVLDPPKFASSPEHVERAARAYKDINLLGLQLLRDNGLLFTYSCSGAISADLFQKIVAGAASDARVDARILRRLSAGADHPMTANFPEGEYLKGLILHKPA</sequence>
<evidence type="ECO:0000313" key="10">
    <source>
        <dbReference type="EMBL" id="SNS18682.1"/>
    </source>
</evidence>
<dbReference type="PANTHER" id="PTHR42873">
    <property type="entry name" value="RIBOSOMAL RNA LARGE SUBUNIT METHYLTRANSFERASE"/>
    <property type="match status" value="1"/>
</dbReference>
<feature type="domain" description="PUA" evidence="9">
    <location>
        <begin position="2"/>
        <end position="91"/>
    </location>
</feature>
<dbReference type="InterPro" id="IPR019614">
    <property type="entry name" value="SAM-dep_methyl-trfase"/>
</dbReference>
<dbReference type="EMBL" id="FZOT01000001">
    <property type="protein sequence ID" value="SNS18682.1"/>
    <property type="molecule type" value="Genomic_DNA"/>
</dbReference>
<dbReference type="InterPro" id="IPR029063">
    <property type="entry name" value="SAM-dependent_MTases_sf"/>
</dbReference>
<dbReference type="Pfam" id="PF17785">
    <property type="entry name" value="PUA_3"/>
    <property type="match status" value="1"/>
</dbReference>
<dbReference type="GO" id="GO:0003723">
    <property type="term" value="F:RNA binding"/>
    <property type="evidence" value="ECO:0007669"/>
    <property type="project" value="UniProtKB-KW"/>
</dbReference>
<dbReference type="CDD" id="cd02440">
    <property type="entry name" value="AdoMet_MTases"/>
    <property type="match status" value="1"/>
</dbReference>
<keyword evidence="4 10" id="KW-0489">Methyltransferase</keyword>
<dbReference type="AlphaFoldDB" id="A0A239CFL4"/>
<dbReference type="Pfam" id="PF10672">
    <property type="entry name" value="Methyltrans_SAM"/>
    <property type="match status" value="1"/>
</dbReference>
<accession>A0A239CFL4</accession>
<dbReference type="CDD" id="cd11572">
    <property type="entry name" value="RlmI_M_like"/>
    <property type="match status" value="1"/>
</dbReference>
<dbReference type="Gene3D" id="3.30.750.80">
    <property type="entry name" value="RNA methyltransferase domain (HRMD) like"/>
    <property type="match status" value="1"/>
</dbReference>
<proteinExistence type="inferred from homology"/>
<dbReference type="GO" id="GO:0032259">
    <property type="term" value="P:methylation"/>
    <property type="evidence" value="ECO:0007669"/>
    <property type="project" value="UniProtKB-KW"/>
</dbReference>
<dbReference type="SUPFAM" id="SSF88697">
    <property type="entry name" value="PUA domain-like"/>
    <property type="match status" value="1"/>
</dbReference>
<comment type="similarity">
    <text evidence="8">Belongs to the methyltransferase superfamily. RlmI family.</text>
</comment>
<keyword evidence="3" id="KW-0698">rRNA processing</keyword>
<dbReference type="SUPFAM" id="SSF53335">
    <property type="entry name" value="S-adenosyl-L-methionine-dependent methyltransferases"/>
    <property type="match status" value="1"/>
</dbReference>
<gene>
    <name evidence="10" type="ORF">SAMN06265795_101423</name>
</gene>
<keyword evidence="5 10" id="KW-0808">Transferase</keyword>
<protein>
    <submittedName>
        <fullName evidence="10">SAM-dependent methyltransferase /23S rRNA m(5)C-1962 methyltransferase</fullName>
    </submittedName>
</protein>
<evidence type="ECO:0000256" key="1">
    <source>
        <dbReference type="ARBA" id="ARBA00004496"/>
    </source>
</evidence>
<dbReference type="OrthoDB" id="9805492at2"/>
<dbReference type="PROSITE" id="PS50890">
    <property type="entry name" value="PUA"/>
    <property type="match status" value="1"/>
</dbReference>